<keyword evidence="3" id="KW-0547">Nucleotide-binding</keyword>
<dbReference type="Pfam" id="PF13193">
    <property type="entry name" value="AMP-binding_C"/>
    <property type="match status" value="1"/>
</dbReference>
<proteinExistence type="inferred from homology"/>
<dbReference type="RefSeq" id="WP_072938783.1">
    <property type="nucleotide sequence ID" value="NZ_CP070609.1"/>
</dbReference>
<feature type="domain" description="AMP-dependent synthetase/ligase" evidence="5">
    <location>
        <begin position="43"/>
        <end position="398"/>
    </location>
</feature>
<dbReference type="GO" id="GO:0006637">
    <property type="term" value="P:acyl-CoA metabolic process"/>
    <property type="evidence" value="ECO:0007669"/>
    <property type="project" value="TreeGrafter"/>
</dbReference>
<organism evidence="7 8">
    <name type="scientific">Rhodococcus koreensis</name>
    <dbReference type="NCBI Taxonomy" id="99653"/>
    <lineage>
        <taxon>Bacteria</taxon>
        <taxon>Bacillati</taxon>
        <taxon>Actinomycetota</taxon>
        <taxon>Actinomycetes</taxon>
        <taxon>Mycobacteriales</taxon>
        <taxon>Nocardiaceae</taxon>
        <taxon>Rhodococcus</taxon>
    </lineage>
</organism>
<dbReference type="Pfam" id="PF00501">
    <property type="entry name" value="AMP-binding"/>
    <property type="match status" value="1"/>
</dbReference>
<evidence type="ECO:0000313" key="7">
    <source>
        <dbReference type="EMBL" id="SEC49976.1"/>
    </source>
</evidence>
<evidence type="ECO:0000259" key="5">
    <source>
        <dbReference type="Pfam" id="PF00501"/>
    </source>
</evidence>
<dbReference type="InterPro" id="IPR000873">
    <property type="entry name" value="AMP-dep_synth/lig_dom"/>
</dbReference>
<evidence type="ECO:0000313" key="8">
    <source>
        <dbReference type="Proteomes" id="UP000183561"/>
    </source>
</evidence>
<sequence>MGTPGLTSGPSRPQIVGRLIDARHVQDWEPAADYTITEDALFSRDPDAVAVLREGTHAPEKVTFGQVQRVAVRIAGVLRARGVEPGDRVVLYLDPSVEAAEVVFGVLVAGAVLVPVPRLLTGNSVGHRLADSGATVLVTDGPGVDRLESTGCSLRDVDVLTVDGARGPKLGDLARRVDPLAPVPGRPSDPALLMYTSGTSGPPKGIVHGHRALLGHAGVDYAFELFRPGDVYFGTADWGWIGGLMLGLLVPWSFGVPVVAHRPQRFDAAATLDMMARFGVTTAFLPASVLRMFAEHGESARQRLRAVVTGGEPAGAAELGWARSHLSDCVNKAYGQTEANALIGDSAALGSVDDATMGAPYPGHRIAILDEDGVRVAPGEVGEIALELPDPVALLGYWDSSSARAVPPPGDWHRTGDLARLAHGRRLEYLGRADDVIKSRGYRIGPAEIEEALKRHPQVLDAAAVGLPDREMGQQVKAFVHLAAGELTEEIAAQLRELVTAAVGPHARPREIEAVATLPRTETGKVRRRELVRPPA</sequence>
<evidence type="ECO:0000256" key="1">
    <source>
        <dbReference type="ARBA" id="ARBA00006432"/>
    </source>
</evidence>
<dbReference type="SUPFAM" id="SSF56801">
    <property type="entry name" value="Acetyl-CoA synthetase-like"/>
    <property type="match status" value="1"/>
</dbReference>
<dbReference type="PANTHER" id="PTHR43605:SF10">
    <property type="entry name" value="ACYL-COA SYNTHETASE MEDIUM CHAIN FAMILY MEMBER 3"/>
    <property type="match status" value="1"/>
</dbReference>
<dbReference type="InterPro" id="IPR045851">
    <property type="entry name" value="AMP-bd_C_sf"/>
</dbReference>
<evidence type="ECO:0000256" key="2">
    <source>
        <dbReference type="ARBA" id="ARBA00022598"/>
    </source>
</evidence>
<dbReference type="GO" id="GO:0015645">
    <property type="term" value="F:fatty acid ligase activity"/>
    <property type="evidence" value="ECO:0007669"/>
    <property type="project" value="TreeGrafter"/>
</dbReference>
<gene>
    <name evidence="7" type="ORF">SAMN04490239_4320</name>
</gene>
<dbReference type="PANTHER" id="PTHR43605">
    <property type="entry name" value="ACYL-COENZYME A SYNTHETASE"/>
    <property type="match status" value="1"/>
</dbReference>
<dbReference type="GO" id="GO:0005524">
    <property type="term" value="F:ATP binding"/>
    <property type="evidence" value="ECO:0007669"/>
    <property type="project" value="UniProtKB-KW"/>
</dbReference>
<accession>A0A1H4T0N8</accession>
<dbReference type="InterPro" id="IPR025110">
    <property type="entry name" value="AMP-bd_C"/>
</dbReference>
<evidence type="ECO:0000259" key="6">
    <source>
        <dbReference type="Pfam" id="PF13193"/>
    </source>
</evidence>
<evidence type="ECO:0000256" key="4">
    <source>
        <dbReference type="ARBA" id="ARBA00022840"/>
    </source>
</evidence>
<dbReference type="Gene3D" id="3.40.50.12780">
    <property type="entry name" value="N-terminal domain of ligase-like"/>
    <property type="match status" value="1"/>
</dbReference>
<dbReference type="GO" id="GO:0006633">
    <property type="term" value="P:fatty acid biosynthetic process"/>
    <property type="evidence" value="ECO:0007669"/>
    <property type="project" value="TreeGrafter"/>
</dbReference>
<dbReference type="PROSITE" id="PS00455">
    <property type="entry name" value="AMP_BINDING"/>
    <property type="match status" value="1"/>
</dbReference>
<keyword evidence="8" id="KW-1185">Reference proteome</keyword>
<dbReference type="AlphaFoldDB" id="A0A1H4T0N8"/>
<feature type="domain" description="AMP-binding enzyme C-terminal" evidence="6">
    <location>
        <begin position="448"/>
        <end position="525"/>
    </location>
</feature>
<dbReference type="GO" id="GO:0004321">
    <property type="term" value="F:fatty-acyl-CoA synthase activity"/>
    <property type="evidence" value="ECO:0007669"/>
    <property type="project" value="TreeGrafter"/>
</dbReference>
<reference evidence="8" key="1">
    <citation type="submission" date="2016-10" db="EMBL/GenBank/DDBJ databases">
        <authorList>
            <person name="Varghese N."/>
            <person name="Submissions S."/>
        </authorList>
    </citation>
    <scope>NUCLEOTIDE SEQUENCE [LARGE SCALE GENOMIC DNA]</scope>
    <source>
        <strain evidence="8">DSM 44498</strain>
    </source>
</reference>
<dbReference type="OrthoDB" id="9803968at2"/>
<dbReference type="Gene3D" id="3.30.300.30">
    <property type="match status" value="1"/>
</dbReference>
<dbReference type="Proteomes" id="UP000183561">
    <property type="component" value="Unassembled WGS sequence"/>
</dbReference>
<dbReference type="EMBL" id="FNSV01000005">
    <property type="protein sequence ID" value="SEC49976.1"/>
    <property type="molecule type" value="Genomic_DNA"/>
</dbReference>
<protein>
    <submittedName>
        <fullName evidence="7">Acetyl-CoA synthetase</fullName>
    </submittedName>
</protein>
<dbReference type="GO" id="GO:0016405">
    <property type="term" value="F:CoA-ligase activity"/>
    <property type="evidence" value="ECO:0007669"/>
    <property type="project" value="UniProtKB-ARBA"/>
</dbReference>
<comment type="similarity">
    <text evidence="1">Belongs to the ATP-dependent AMP-binding enzyme family.</text>
</comment>
<dbReference type="InterPro" id="IPR020845">
    <property type="entry name" value="AMP-binding_CS"/>
</dbReference>
<name>A0A1H4T0N8_9NOCA</name>
<evidence type="ECO:0000256" key="3">
    <source>
        <dbReference type="ARBA" id="ARBA00022741"/>
    </source>
</evidence>
<keyword evidence="2" id="KW-0436">Ligase</keyword>
<dbReference type="InterPro" id="IPR051087">
    <property type="entry name" value="Mitochondrial_ACSM"/>
</dbReference>
<dbReference type="InterPro" id="IPR042099">
    <property type="entry name" value="ANL_N_sf"/>
</dbReference>
<keyword evidence="4" id="KW-0067">ATP-binding</keyword>